<dbReference type="Pfam" id="PF26078">
    <property type="entry name" value="Baseplate_J_M"/>
    <property type="match status" value="1"/>
</dbReference>
<feature type="domain" description="Baseplate J-like C-terminal" evidence="3">
    <location>
        <begin position="276"/>
        <end position="357"/>
    </location>
</feature>
<proteinExistence type="predicted"/>
<comment type="caution">
    <text evidence="4">The sequence shown here is derived from an EMBL/GenBank/DDBJ whole genome shotgun (WGS) entry which is preliminary data.</text>
</comment>
<dbReference type="Pfam" id="PF04865">
    <property type="entry name" value="Baseplate_J"/>
    <property type="match status" value="1"/>
</dbReference>
<protein>
    <submittedName>
        <fullName evidence="4">Baseplate J/gp47 family protein</fullName>
    </submittedName>
</protein>
<dbReference type="InterPro" id="IPR006949">
    <property type="entry name" value="Barrel_Baseplate_J-like"/>
</dbReference>
<organism evidence="4 5">
    <name type="scientific">Exercitatus varius</name>
    <dbReference type="NCBI Taxonomy" id="67857"/>
    <lineage>
        <taxon>Bacteria</taxon>
        <taxon>Pseudomonadati</taxon>
        <taxon>Pseudomonadota</taxon>
        <taxon>Gammaproteobacteria</taxon>
        <taxon>Pasteurellales</taxon>
        <taxon>Pasteurellaceae</taxon>
        <taxon>Exercitatus</taxon>
    </lineage>
</organism>
<dbReference type="InterPro" id="IPR058531">
    <property type="entry name" value="Baseplate_J_M"/>
</dbReference>
<dbReference type="InterPro" id="IPR052726">
    <property type="entry name" value="Phage_Baseplate_Hub"/>
</dbReference>
<evidence type="ECO:0000313" key="4">
    <source>
        <dbReference type="EMBL" id="MDG2949296.1"/>
    </source>
</evidence>
<evidence type="ECO:0000259" key="3">
    <source>
        <dbReference type="Pfam" id="PF26079"/>
    </source>
</evidence>
<dbReference type="EMBL" id="JARQTW010000002">
    <property type="protein sequence ID" value="MDG2949296.1"/>
    <property type="molecule type" value="Genomic_DNA"/>
</dbReference>
<sequence length="365" mass="39691">MTEAIKIINDDVKTVLAETIADYEKRTGKTLQPAHIERSIIQSYAYREQLVRQGINHAFLQNFPQFATGLALDLCGEMMACYRLFDQPAEVTLRFSVEGSHETVVIPTGTLVAATDNVVFATDTEVRIGSTESYVDVVGICQTTGTVGNGWQLGQVKTLKSTLDTAVTVSNIDVSDNGIDTESDDDYRKRILLAPEAFTTCGSVAAYEYHTRSVSQYIADVNIATPAGGTVQVTVLTKQGLPSSILLNKVENYISGEKRRPLCDTVIVSSPERVGYSVVANLDLLETVAENEVKATAEAALRAFISSRKQTLGADIVPLDIQAALKVAGVYNVTLTSPQLTKLTKQQWAECESITININGERQDD</sequence>
<dbReference type="PANTHER" id="PTHR35862">
    <property type="entry name" value="FELS-2 PROPHAGE PROTEIN"/>
    <property type="match status" value="1"/>
</dbReference>
<accession>A0AAW6QA02</accession>
<dbReference type="Pfam" id="PF26079">
    <property type="entry name" value="Baseplate_J_C"/>
    <property type="match status" value="1"/>
</dbReference>
<dbReference type="InterPro" id="IPR014507">
    <property type="entry name" value="Baseplate_assembly_J_pred"/>
</dbReference>
<feature type="domain" description="Baseplate J-like central" evidence="2">
    <location>
        <begin position="200"/>
        <end position="269"/>
    </location>
</feature>
<evidence type="ECO:0000313" key="5">
    <source>
        <dbReference type="Proteomes" id="UP001214976"/>
    </source>
</evidence>
<dbReference type="AlphaFoldDB" id="A0AAW6QA02"/>
<name>A0AAW6QA02_9PAST</name>
<dbReference type="PANTHER" id="PTHR35862:SF1">
    <property type="entry name" value="FELS-2 PROPHAGE PROTEIN"/>
    <property type="match status" value="1"/>
</dbReference>
<evidence type="ECO:0000259" key="2">
    <source>
        <dbReference type="Pfam" id="PF26078"/>
    </source>
</evidence>
<dbReference type="Proteomes" id="UP001214976">
    <property type="component" value="Unassembled WGS sequence"/>
</dbReference>
<gene>
    <name evidence="4" type="ORF">P7M15_01980</name>
</gene>
<dbReference type="PIRSF" id="PIRSF020481">
    <property type="entry name" value="BAP"/>
    <property type="match status" value="1"/>
</dbReference>
<dbReference type="InterPro" id="IPR058530">
    <property type="entry name" value="Baseplate_J-like_C"/>
</dbReference>
<reference evidence="4" key="1">
    <citation type="submission" date="2023-03" db="EMBL/GenBank/DDBJ databases">
        <title>Classification of Bisgaard taxon 6 and taxon 10 as Exercitatus varius gen. nov., spec. nov.</title>
        <authorList>
            <person name="Christensen H."/>
        </authorList>
    </citation>
    <scope>NUCLEOTIDE SEQUENCE</scope>
    <source>
        <strain evidence="4">86116</strain>
    </source>
</reference>
<dbReference type="RefSeq" id="WP_317476569.1">
    <property type="nucleotide sequence ID" value="NZ_JARQTW010000002.1"/>
</dbReference>
<feature type="domain" description="Baseplate protein J-like barrel" evidence="1">
    <location>
        <begin position="92"/>
        <end position="178"/>
    </location>
</feature>
<evidence type="ECO:0000259" key="1">
    <source>
        <dbReference type="Pfam" id="PF04865"/>
    </source>
</evidence>